<dbReference type="InterPro" id="IPR054156">
    <property type="entry name" value="YxaF_TetR_C"/>
</dbReference>
<organism evidence="6 7">
    <name type="scientific">Aquimarina algicola</name>
    <dbReference type="NCBI Taxonomy" id="2589995"/>
    <lineage>
        <taxon>Bacteria</taxon>
        <taxon>Pseudomonadati</taxon>
        <taxon>Bacteroidota</taxon>
        <taxon>Flavobacteriia</taxon>
        <taxon>Flavobacteriales</taxon>
        <taxon>Flavobacteriaceae</taxon>
        <taxon>Aquimarina</taxon>
    </lineage>
</organism>
<proteinExistence type="predicted"/>
<evidence type="ECO:0000256" key="4">
    <source>
        <dbReference type="PROSITE-ProRule" id="PRU00335"/>
    </source>
</evidence>
<dbReference type="PANTHER" id="PTHR47506:SF7">
    <property type="entry name" value="TRANSCRIPTIONAL REGULATORY PROTEIN"/>
    <property type="match status" value="1"/>
</dbReference>
<evidence type="ECO:0000256" key="2">
    <source>
        <dbReference type="ARBA" id="ARBA00023125"/>
    </source>
</evidence>
<evidence type="ECO:0000259" key="5">
    <source>
        <dbReference type="PROSITE" id="PS50977"/>
    </source>
</evidence>
<dbReference type="SUPFAM" id="SSF48498">
    <property type="entry name" value="Tetracyclin repressor-like, C-terminal domain"/>
    <property type="match status" value="1"/>
</dbReference>
<comment type="caution">
    <text evidence="6">The sequence shown here is derived from an EMBL/GenBank/DDBJ whole genome shotgun (WGS) entry which is preliminary data.</text>
</comment>
<gene>
    <name evidence="6" type="ORF">FHK87_02140</name>
</gene>
<dbReference type="GO" id="GO:0003677">
    <property type="term" value="F:DNA binding"/>
    <property type="evidence" value="ECO:0007669"/>
    <property type="project" value="UniProtKB-UniRule"/>
</dbReference>
<protein>
    <submittedName>
        <fullName evidence="6">TetR/AcrR family transcriptional regulator</fullName>
    </submittedName>
</protein>
<feature type="DNA-binding region" description="H-T-H motif" evidence="4">
    <location>
        <begin position="32"/>
        <end position="51"/>
    </location>
</feature>
<dbReference type="Proteomes" id="UP000315540">
    <property type="component" value="Unassembled WGS sequence"/>
</dbReference>
<dbReference type="Gene3D" id="1.10.357.10">
    <property type="entry name" value="Tetracycline Repressor, domain 2"/>
    <property type="match status" value="1"/>
</dbReference>
<reference evidence="6 7" key="1">
    <citation type="submission" date="2019-06" db="EMBL/GenBank/DDBJ databases">
        <authorList>
            <person name="Meng X."/>
        </authorList>
    </citation>
    <scope>NUCLEOTIDE SEQUENCE [LARGE SCALE GENOMIC DNA]</scope>
    <source>
        <strain evidence="6 7">M625</strain>
    </source>
</reference>
<dbReference type="Pfam" id="PF00440">
    <property type="entry name" value="TetR_N"/>
    <property type="match status" value="1"/>
</dbReference>
<keyword evidence="3" id="KW-0804">Transcription</keyword>
<evidence type="ECO:0000313" key="7">
    <source>
        <dbReference type="Proteomes" id="UP000315540"/>
    </source>
</evidence>
<dbReference type="InterPro" id="IPR001647">
    <property type="entry name" value="HTH_TetR"/>
</dbReference>
<dbReference type="PROSITE" id="PS50977">
    <property type="entry name" value="HTH_TETR_2"/>
    <property type="match status" value="1"/>
</dbReference>
<dbReference type="OrthoDB" id="9798857at2"/>
<keyword evidence="7" id="KW-1185">Reference proteome</keyword>
<keyword evidence="2 4" id="KW-0238">DNA-binding</keyword>
<accession>A0A504JRN3</accession>
<dbReference type="InterPro" id="IPR036271">
    <property type="entry name" value="Tet_transcr_reg_TetR-rel_C_sf"/>
</dbReference>
<name>A0A504JRN3_9FLAO</name>
<evidence type="ECO:0000313" key="6">
    <source>
        <dbReference type="EMBL" id="TPN89040.1"/>
    </source>
</evidence>
<evidence type="ECO:0000256" key="3">
    <source>
        <dbReference type="ARBA" id="ARBA00023163"/>
    </source>
</evidence>
<keyword evidence="1" id="KW-0805">Transcription regulation</keyword>
<feature type="domain" description="HTH tetR-type" evidence="5">
    <location>
        <begin position="9"/>
        <end position="69"/>
    </location>
</feature>
<dbReference type="SUPFAM" id="SSF46689">
    <property type="entry name" value="Homeodomain-like"/>
    <property type="match status" value="1"/>
</dbReference>
<dbReference type="Pfam" id="PF21993">
    <property type="entry name" value="TetR_C_13_2"/>
    <property type="match status" value="1"/>
</dbReference>
<dbReference type="EMBL" id="VFWZ01000001">
    <property type="protein sequence ID" value="TPN89040.1"/>
    <property type="molecule type" value="Genomic_DNA"/>
</dbReference>
<dbReference type="PRINTS" id="PR00455">
    <property type="entry name" value="HTHTETR"/>
</dbReference>
<dbReference type="InterPro" id="IPR009057">
    <property type="entry name" value="Homeodomain-like_sf"/>
</dbReference>
<dbReference type="AlphaFoldDB" id="A0A504JRN3"/>
<evidence type="ECO:0000256" key="1">
    <source>
        <dbReference type="ARBA" id="ARBA00023015"/>
    </source>
</evidence>
<sequence length="190" mass="22128">MFNKMPKIKTSKEEVLQSVIPILRSRGIQNSSMSELAKACGIQKSHFYYYFNNKEALIHEVIHTVYNYFNYNFFRIIKNDTLTLDEKLARIKKLFDTVFTSTEGGCIMAKTALETIHLNPTYKEEIQLFFQDFIFGIQQLLEPAHSDDPLSLAEQIVQDIEGGILLMQIYDDRKYLDNAIIRMEKIILNS</sequence>
<dbReference type="PANTHER" id="PTHR47506">
    <property type="entry name" value="TRANSCRIPTIONAL REGULATORY PROTEIN"/>
    <property type="match status" value="1"/>
</dbReference>